<accession>A0AAJ0MJS5</accession>
<dbReference type="EMBL" id="JAUIQD010000001">
    <property type="protein sequence ID" value="KAK3363094.1"/>
    <property type="molecule type" value="Genomic_DNA"/>
</dbReference>
<gene>
    <name evidence="2" type="ORF">B0T25DRAFT_30204</name>
</gene>
<evidence type="ECO:0000313" key="3">
    <source>
        <dbReference type="Proteomes" id="UP001275084"/>
    </source>
</evidence>
<feature type="region of interest" description="Disordered" evidence="1">
    <location>
        <begin position="181"/>
        <end position="206"/>
    </location>
</feature>
<keyword evidence="3" id="KW-1185">Reference proteome</keyword>
<dbReference type="AlphaFoldDB" id="A0AAJ0MJS5"/>
<protein>
    <submittedName>
        <fullName evidence="2">Uncharacterized protein</fullName>
    </submittedName>
</protein>
<reference evidence="2" key="2">
    <citation type="submission" date="2023-06" db="EMBL/GenBank/DDBJ databases">
        <authorList>
            <consortium name="Lawrence Berkeley National Laboratory"/>
            <person name="Haridas S."/>
            <person name="Hensen N."/>
            <person name="Bonometti L."/>
            <person name="Westerberg I."/>
            <person name="Brannstrom I.O."/>
            <person name="Guillou S."/>
            <person name="Cros-Aarteil S."/>
            <person name="Calhoun S."/>
            <person name="Kuo A."/>
            <person name="Mondo S."/>
            <person name="Pangilinan J."/>
            <person name="Riley R."/>
            <person name="Labutti K."/>
            <person name="Andreopoulos B."/>
            <person name="Lipzen A."/>
            <person name="Chen C."/>
            <person name="Yanf M."/>
            <person name="Daum C."/>
            <person name="Ng V."/>
            <person name="Clum A."/>
            <person name="Steindorff A."/>
            <person name="Ohm R."/>
            <person name="Martin F."/>
            <person name="Silar P."/>
            <person name="Natvig D."/>
            <person name="Lalanne C."/>
            <person name="Gautier V."/>
            <person name="Ament-Velasquez S.L."/>
            <person name="Kruys A."/>
            <person name="Hutchinson M.I."/>
            <person name="Powell A.J."/>
            <person name="Barry K."/>
            <person name="Miller A.N."/>
            <person name="Grigoriev I.V."/>
            <person name="Debuchy R."/>
            <person name="Gladieux P."/>
            <person name="Thoren M.H."/>
            <person name="Johannesson H."/>
        </authorList>
    </citation>
    <scope>NUCLEOTIDE SEQUENCE</scope>
    <source>
        <strain evidence="2">CBS 955.72</strain>
    </source>
</reference>
<evidence type="ECO:0000256" key="1">
    <source>
        <dbReference type="SAM" id="MobiDB-lite"/>
    </source>
</evidence>
<comment type="caution">
    <text evidence="2">The sequence shown here is derived from an EMBL/GenBank/DDBJ whole genome shotgun (WGS) entry which is preliminary data.</text>
</comment>
<organism evidence="2 3">
    <name type="scientific">Lasiosphaeria hispida</name>
    <dbReference type="NCBI Taxonomy" id="260671"/>
    <lineage>
        <taxon>Eukaryota</taxon>
        <taxon>Fungi</taxon>
        <taxon>Dikarya</taxon>
        <taxon>Ascomycota</taxon>
        <taxon>Pezizomycotina</taxon>
        <taxon>Sordariomycetes</taxon>
        <taxon>Sordariomycetidae</taxon>
        <taxon>Sordariales</taxon>
        <taxon>Lasiosphaeriaceae</taxon>
        <taxon>Lasiosphaeria</taxon>
    </lineage>
</organism>
<proteinExistence type="predicted"/>
<evidence type="ECO:0000313" key="2">
    <source>
        <dbReference type="EMBL" id="KAK3363094.1"/>
    </source>
</evidence>
<name>A0AAJ0MJS5_9PEZI</name>
<reference evidence="2" key="1">
    <citation type="journal article" date="2023" name="Mol. Phylogenet. Evol.">
        <title>Genome-scale phylogeny and comparative genomics of the fungal order Sordariales.</title>
        <authorList>
            <person name="Hensen N."/>
            <person name="Bonometti L."/>
            <person name="Westerberg I."/>
            <person name="Brannstrom I.O."/>
            <person name="Guillou S."/>
            <person name="Cros-Aarteil S."/>
            <person name="Calhoun S."/>
            <person name="Haridas S."/>
            <person name="Kuo A."/>
            <person name="Mondo S."/>
            <person name="Pangilinan J."/>
            <person name="Riley R."/>
            <person name="LaButti K."/>
            <person name="Andreopoulos B."/>
            <person name="Lipzen A."/>
            <person name="Chen C."/>
            <person name="Yan M."/>
            <person name="Daum C."/>
            <person name="Ng V."/>
            <person name="Clum A."/>
            <person name="Steindorff A."/>
            <person name="Ohm R.A."/>
            <person name="Martin F."/>
            <person name="Silar P."/>
            <person name="Natvig D.O."/>
            <person name="Lalanne C."/>
            <person name="Gautier V."/>
            <person name="Ament-Velasquez S.L."/>
            <person name="Kruys A."/>
            <person name="Hutchinson M.I."/>
            <person name="Powell A.J."/>
            <person name="Barry K."/>
            <person name="Miller A.N."/>
            <person name="Grigoriev I.V."/>
            <person name="Debuchy R."/>
            <person name="Gladieux P."/>
            <person name="Hiltunen Thoren M."/>
            <person name="Johannesson H."/>
        </authorList>
    </citation>
    <scope>NUCLEOTIDE SEQUENCE</scope>
    <source>
        <strain evidence="2">CBS 955.72</strain>
    </source>
</reference>
<dbReference type="Proteomes" id="UP001275084">
    <property type="component" value="Unassembled WGS sequence"/>
</dbReference>
<sequence length="206" mass="22523">MICQKQPLPSVTTRLPRVLGLHANFSVVDCVSESTHLQPALCVPFSCDPPGLVICSRVVDNSVLFRGFRRNKQTASLLQSPRSHNTHGEEGVSSKSPFYLLLLFTNIANDRLEQNFATFRRPIAGQAHAHLRRLRSSPHTLRCTSVVQSLHPHSSQSCQSGGRQVVCLTSVQVAARTTTENSNLDSNFGSRSKLPSASSPGSYSEL</sequence>